<keyword evidence="4 5" id="KW-0408">Iron</keyword>
<dbReference type="PANTHER" id="PTHR10543">
    <property type="entry name" value="BETA-CAROTENE DIOXYGENASE"/>
    <property type="match status" value="1"/>
</dbReference>
<dbReference type="GO" id="GO:0046872">
    <property type="term" value="F:metal ion binding"/>
    <property type="evidence" value="ECO:0007669"/>
    <property type="project" value="UniProtKB-KW"/>
</dbReference>
<evidence type="ECO:0000256" key="1">
    <source>
        <dbReference type="ARBA" id="ARBA00006787"/>
    </source>
</evidence>
<protein>
    <submittedName>
        <fullName evidence="7">Uncharacterized protein</fullName>
    </submittedName>
</protein>
<comment type="similarity">
    <text evidence="1">Belongs to the carotenoid oxygenase family.</text>
</comment>
<proteinExistence type="inferred from homology"/>
<dbReference type="InterPro" id="IPR004294">
    <property type="entry name" value="Carotenoid_Oase"/>
</dbReference>
<feature type="signal peptide" evidence="6">
    <location>
        <begin position="1"/>
        <end position="25"/>
    </location>
</feature>
<evidence type="ECO:0000256" key="6">
    <source>
        <dbReference type="SAM" id="SignalP"/>
    </source>
</evidence>
<evidence type="ECO:0000313" key="7">
    <source>
        <dbReference type="EMBL" id="CAD9141399.1"/>
    </source>
</evidence>
<name>A0A7S1VZV0_ALECA</name>
<dbReference type="GO" id="GO:0010436">
    <property type="term" value="F:carotenoid dioxygenase activity"/>
    <property type="evidence" value="ECO:0007669"/>
    <property type="project" value="TreeGrafter"/>
</dbReference>
<dbReference type="EMBL" id="HBGE01044995">
    <property type="protein sequence ID" value="CAD9141399.1"/>
    <property type="molecule type" value="Transcribed_RNA"/>
</dbReference>
<comment type="cofactor">
    <cofactor evidence="5">
        <name>Fe(2+)</name>
        <dbReference type="ChEBI" id="CHEBI:29033"/>
    </cofactor>
    <text evidence="5">Binds 1 Fe(2+) ion per subunit.</text>
</comment>
<evidence type="ECO:0000256" key="4">
    <source>
        <dbReference type="ARBA" id="ARBA00023004"/>
    </source>
</evidence>
<keyword evidence="3" id="KW-0560">Oxidoreductase</keyword>
<dbReference type="AlphaFoldDB" id="A0A7S1VZV0"/>
<organism evidence="7">
    <name type="scientific">Alexandrium catenella</name>
    <name type="common">Red tide dinoflagellate</name>
    <name type="synonym">Gonyaulax catenella</name>
    <dbReference type="NCBI Taxonomy" id="2925"/>
    <lineage>
        <taxon>Eukaryota</taxon>
        <taxon>Sar</taxon>
        <taxon>Alveolata</taxon>
        <taxon>Dinophyceae</taxon>
        <taxon>Gonyaulacales</taxon>
        <taxon>Pyrocystaceae</taxon>
        <taxon>Alexandrium</taxon>
    </lineage>
</organism>
<reference evidence="7" key="1">
    <citation type="submission" date="2021-01" db="EMBL/GenBank/DDBJ databases">
        <authorList>
            <person name="Corre E."/>
            <person name="Pelletier E."/>
            <person name="Niang G."/>
            <person name="Scheremetjew M."/>
            <person name="Finn R."/>
            <person name="Kale V."/>
            <person name="Holt S."/>
            <person name="Cochrane G."/>
            <person name="Meng A."/>
            <person name="Brown T."/>
            <person name="Cohen L."/>
        </authorList>
    </citation>
    <scope>NUCLEOTIDE SEQUENCE</scope>
    <source>
        <strain evidence="7">OF101</strain>
    </source>
</reference>
<gene>
    <name evidence="7" type="ORF">ACAT0790_LOCUS27127</name>
</gene>
<sequence length="539" mass="59058">MARPASTMQPTLMIVCVVVAAAAGASDPGFEAWFSTELGVARGRRLQVQGSIPPYVRGMFVQSGPGRFDIGNMSFGHALDGFSKHLELRLEDAADGVRATFSTDFLQTGFYKNSLKENTIAPGMVAAETNPPSRRKLGYLNLLGPNDNNYIKPQFIGETELMTSDTNYVIVMQDPSRINRTIAPLLPSSLWESHWKDEPGLPLGHLCIQAAMAHGLTDPETGGYVTAMGCQAFANVKPLEQYHVIFRIDPSDLQRRVRLAKVPLPPGRAPSYMHQNGATERYHVLVGTPFHMDLPSVVLGKGLAQGGLVSPTGEQTLFQVVNKRDGSVREILAPGFLMGHVVNSYEEGEDIVLDLTHMEVETGGFFSRYLLSNMLDKEKRDSFPKSSILRFRLKPDGNFTREPLLPLEPEDDIELPLIHPGLFGKKYCVLWGVQFSAGGRSFASTALIKRNLCTGENVTRFEEGRYVSEHIFVPRPGADGEDDGALVGLVFDAKTGESVVEVVDARTLQRLATMSTGLRVPFPVHATWVGGADRTVAFV</sequence>
<feature type="binding site" evidence="5">
    <location>
        <position position="274"/>
    </location>
    <ligand>
        <name>Fe cation</name>
        <dbReference type="ChEBI" id="CHEBI:24875"/>
        <note>catalytic</note>
    </ligand>
</feature>
<accession>A0A7S1VZV0</accession>
<dbReference type="PANTHER" id="PTHR10543:SF24">
    <property type="entry name" value="CAROTENOID ISOMEROOXYGENASE"/>
    <property type="match status" value="1"/>
</dbReference>
<keyword evidence="2 5" id="KW-0479">Metal-binding</keyword>
<evidence type="ECO:0000256" key="3">
    <source>
        <dbReference type="ARBA" id="ARBA00023002"/>
    </source>
</evidence>
<dbReference type="Pfam" id="PF03055">
    <property type="entry name" value="RPE65"/>
    <property type="match status" value="1"/>
</dbReference>
<feature type="binding site" evidence="5">
    <location>
        <position position="525"/>
    </location>
    <ligand>
        <name>Fe cation</name>
        <dbReference type="ChEBI" id="CHEBI:24875"/>
        <note>catalytic</note>
    </ligand>
</feature>
<keyword evidence="6" id="KW-0732">Signal</keyword>
<evidence type="ECO:0000256" key="5">
    <source>
        <dbReference type="PIRSR" id="PIRSR604294-1"/>
    </source>
</evidence>
<feature type="binding site" evidence="5">
    <location>
        <position position="340"/>
    </location>
    <ligand>
        <name>Fe cation</name>
        <dbReference type="ChEBI" id="CHEBI:24875"/>
        <note>catalytic</note>
    </ligand>
</feature>
<feature type="chain" id="PRO_5030532306" evidence="6">
    <location>
        <begin position="26"/>
        <end position="539"/>
    </location>
</feature>
<evidence type="ECO:0000256" key="2">
    <source>
        <dbReference type="ARBA" id="ARBA00022723"/>
    </source>
</evidence>
<feature type="binding site" evidence="5">
    <location>
        <position position="214"/>
    </location>
    <ligand>
        <name>Fe cation</name>
        <dbReference type="ChEBI" id="CHEBI:24875"/>
        <note>catalytic</note>
    </ligand>
</feature>
<dbReference type="GO" id="GO:0016121">
    <property type="term" value="P:carotene catabolic process"/>
    <property type="evidence" value="ECO:0007669"/>
    <property type="project" value="TreeGrafter"/>
</dbReference>